<feature type="transmembrane region" description="Helical" evidence="1">
    <location>
        <begin position="174"/>
        <end position="194"/>
    </location>
</feature>
<gene>
    <name evidence="2" type="ORF">L596_008746</name>
</gene>
<reference evidence="2 3" key="1">
    <citation type="journal article" date="2015" name="Genome Biol.">
        <title>Comparative genomics of Steinernema reveals deeply conserved gene regulatory networks.</title>
        <authorList>
            <person name="Dillman A.R."/>
            <person name="Macchietto M."/>
            <person name="Porter C.F."/>
            <person name="Rogers A."/>
            <person name="Williams B."/>
            <person name="Antoshechkin I."/>
            <person name="Lee M.M."/>
            <person name="Goodwin Z."/>
            <person name="Lu X."/>
            <person name="Lewis E.E."/>
            <person name="Goodrich-Blair H."/>
            <person name="Stock S.P."/>
            <person name="Adams B.J."/>
            <person name="Sternberg P.W."/>
            <person name="Mortazavi A."/>
        </authorList>
    </citation>
    <scope>NUCLEOTIDE SEQUENCE [LARGE SCALE GENOMIC DNA]</scope>
    <source>
        <strain evidence="2 3">ALL</strain>
    </source>
</reference>
<name>A0A4U5PDM8_STECR</name>
<keyword evidence="1" id="KW-0812">Transmembrane</keyword>
<comment type="caution">
    <text evidence="2">The sequence shown here is derived from an EMBL/GenBank/DDBJ whole genome shotgun (WGS) entry which is preliminary data.</text>
</comment>
<feature type="transmembrane region" description="Helical" evidence="1">
    <location>
        <begin position="215"/>
        <end position="233"/>
    </location>
</feature>
<feature type="transmembrane region" description="Helical" evidence="1">
    <location>
        <begin position="133"/>
        <end position="154"/>
    </location>
</feature>
<keyword evidence="3" id="KW-1185">Reference proteome</keyword>
<dbReference type="AlphaFoldDB" id="A0A4U5PDM8"/>
<accession>A0A4U5PDM8</accession>
<feature type="transmembrane region" description="Helical" evidence="1">
    <location>
        <begin position="253"/>
        <end position="274"/>
    </location>
</feature>
<keyword evidence="1" id="KW-1133">Transmembrane helix</keyword>
<dbReference type="EMBL" id="AZBU02000002">
    <property type="protein sequence ID" value="TKR94470.1"/>
    <property type="molecule type" value="Genomic_DNA"/>
</dbReference>
<evidence type="ECO:0008006" key="4">
    <source>
        <dbReference type="Google" id="ProtNLM"/>
    </source>
</evidence>
<protein>
    <recommendedName>
        <fullName evidence="4">G-protein coupled receptors family 1 profile domain-containing protein</fullName>
    </recommendedName>
</protein>
<dbReference type="Proteomes" id="UP000298663">
    <property type="component" value="Unassembled WGS sequence"/>
</dbReference>
<feature type="transmembrane region" description="Helical" evidence="1">
    <location>
        <begin position="44"/>
        <end position="64"/>
    </location>
</feature>
<sequence>MSMVTSQINTFLFQVILLAAFCFACITFVLYMRERKSSELVGTLLLHNIACIQYCLLKTVYNFFAISSIMAPSWISNESFTMNIVTNTVVSGAICSQQSIYLAGMLIAIDRVILLAFPLFYKFHAVSKRLAQAGTVFCLVLFSTVLTFDCILPLFGHTTFIFIVVDLVYYLEKIFNWLLCVEVVLHVIFCVFYWRFSKKQSNLIKARRTRQVNHIVFCQLLSLTVFCATPQLVTLVDQTFFHSNVNDILRSGYVFTLFAIHVLITSAFTFLKLFKQPSAVNVASNPVGMMGGSRIVVSN</sequence>
<evidence type="ECO:0000313" key="3">
    <source>
        <dbReference type="Proteomes" id="UP000298663"/>
    </source>
</evidence>
<reference evidence="2 3" key="2">
    <citation type="journal article" date="2019" name="G3 (Bethesda)">
        <title>Hybrid Assembly of the Genome of the Entomopathogenic Nematode Steinernema carpocapsae Identifies the X-Chromosome.</title>
        <authorList>
            <person name="Serra L."/>
            <person name="Macchietto M."/>
            <person name="Macias-Munoz A."/>
            <person name="McGill C.J."/>
            <person name="Rodriguez I.M."/>
            <person name="Rodriguez B."/>
            <person name="Murad R."/>
            <person name="Mortazavi A."/>
        </authorList>
    </citation>
    <scope>NUCLEOTIDE SEQUENCE [LARGE SCALE GENOMIC DNA]</scope>
    <source>
        <strain evidence="2 3">ALL</strain>
    </source>
</reference>
<organism evidence="2 3">
    <name type="scientific">Steinernema carpocapsae</name>
    <name type="common">Entomopathogenic nematode</name>
    <dbReference type="NCBI Taxonomy" id="34508"/>
    <lineage>
        <taxon>Eukaryota</taxon>
        <taxon>Metazoa</taxon>
        <taxon>Ecdysozoa</taxon>
        <taxon>Nematoda</taxon>
        <taxon>Chromadorea</taxon>
        <taxon>Rhabditida</taxon>
        <taxon>Tylenchina</taxon>
        <taxon>Panagrolaimomorpha</taxon>
        <taxon>Strongyloidoidea</taxon>
        <taxon>Steinernematidae</taxon>
        <taxon>Steinernema</taxon>
    </lineage>
</organism>
<evidence type="ECO:0000313" key="2">
    <source>
        <dbReference type="EMBL" id="TKR94470.1"/>
    </source>
</evidence>
<feature type="transmembrane region" description="Helical" evidence="1">
    <location>
        <begin position="12"/>
        <end position="32"/>
    </location>
</feature>
<feature type="transmembrane region" description="Helical" evidence="1">
    <location>
        <begin position="100"/>
        <end position="121"/>
    </location>
</feature>
<evidence type="ECO:0000256" key="1">
    <source>
        <dbReference type="SAM" id="Phobius"/>
    </source>
</evidence>
<keyword evidence="1" id="KW-0472">Membrane</keyword>
<proteinExistence type="predicted"/>